<sequence length="89" mass="9490">MARVSDTALQRVAVEVLLGPDGPRRERDWSGMVEHVSGQHQAKVGVSKGLIDLQTVTSGGSGGLALNDHPTGKDDVFLLEELPLEMLLS</sequence>
<keyword evidence="2" id="KW-1185">Reference proteome</keyword>
<proteinExistence type="predicted"/>
<gene>
    <name evidence="1" type="ORF">MDA_GLEAN10020431</name>
</gene>
<organism evidence="1 2">
    <name type="scientific">Myotis davidii</name>
    <name type="common">David's myotis</name>
    <dbReference type="NCBI Taxonomy" id="225400"/>
    <lineage>
        <taxon>Eukaryota</taxon>
        <taxon>Metazoa</taxon>
        <taxon>Chordata</taxon>
        <taxon>Craniata</taxon>
        <taxon>Vertebrata</taxon>
        <taxon>Euteleostomi</taxon>
        <taxon>Mammalia</taxon>
        <taxon>Eutheria</taxon>
        <taxon>Laurasiatheria</taxon>
        <taxon>Chiroptera</taxon>
        <taxon>Yangochiroptera</taxon>
        <taxon>Vespertilionidae</taxon>
        <taxon>Myotis</taxon>
    </lineage>
</organism>
<reference evidence="2" key="1">
    <citation type="journal article" date="2013" name="Science">
        <title>Comparative analysis of bat genomes provides insight into the evolution of flight and immunity.</title>
        <authorList>
            <person name="Zhang G."/>
            <person name="Cowled C."/>
            <person name="Shi Z."/>
            <person name="Huang Z."/>
            <person name="Bishop-Lilly K.A."/>
            <person name="Fang X."/>
            <person name="Wynne J.W."/>
            <person name="Xiong Z."/>
            <person name="Baker M.L."/>
            <person name="Zhao W."/>
            <person name="Tachedjian M."/>
            <person name="Zhu Y."/>
            <person name="Zhou P."/>
            <person name="Jiang X."/>
            <person name="Ng J."/>
            <person name="Yang L."/>
            <person name="Wu L."/>
            <person name="Xiao J."/>
            <person name="Feng Y."/>
            <person name="Chen Y."/>
            <person name="Sun X."/>
            <person name="Zhang Y."/>
            <person name="Marsh G.A."/>
            <person name="Crameri G."/>
            <person name="Broder C.C."/>
            <person name="Frey K.G."/>
            <person name="Wang L.F."/>
            <person name="Wang J."/>
        </authorList>
    </citation>
    <scope>NUCLEOTIDE SEQUENCE [LARGE SCALE GENOMIC DNA]</scope>
</reference>
<dbReference type="EMBL" id="KB102691">
    <property type="protein sequence ID" value="ELK35115.1"/>
    <property type="molecule type" value="Genomic_DNA"/>
</dbReference>
<dbReference type="Proteomes" id="UP000010556">
    <property type="component" value="Unassembled WGS sequence"/>
</dbReference>
<evidence type="ECO:0000313" key="1">
    <source>
        <dbReference type="EMBL" id="ELK35115.1"/>
    </source>
</evidence>
<evidence type="ECO:0000313" key="2">
    <source>
        <dbReference type="Proteomes" id="UP000010556"/>
    </source>
</evidence>
<dbReference type="AlphaFoldDB" id="L5MA17"/>
<protein>
    <submittedName>
        <fullName evidence="1">Uncharacterized protein</fullName>
    </submittedName>
</protein>
<accession>L5MA17</accession>
<name>L5MA17_MYODS</name>